<dbReference type="GO" id="GO:0003700">
    <property type="term" value="F:DNA-binding transcription factor activity"/>
    <property type="evidence" value="ECO:0007669"/>
    <property type="project" value="InterPro"/>
</dbReference>
<dbReference type="Proteomes" id="UP000197097">
    <property type="component" value="Unassembled WGS sequence"/>
</dbReference>
<name>A0A246K5U3_9SPHN</name>
<comment type="caution">
    <text evidence="5">The sequence shown here is derived from an EMBL/GenBank/DDBJ whole genome shotgun (WGS) entry which is preliminary data.</text>
</comment>
<dbReference type="InterPro" id="IPR036388">
    <property type="entry name" value="WH-like_DNA-bd_sf"/>
</dbReference>
<dbReference type="InterPro" id="IPR036390">
    <property type="entry name" value="WH_DNA-bd_sf"/>
</dbReference>
<evidence type="ECO:0000313" key="6">
    <source>
        <dbReference type="Proteomes" id="UP000197097"/>
    </source>
</evidence>
<accession>A0A246K5U3</accession>
<evidence type="ECO:0000313" key="5">
    <source>
        <dbReference type="EMBL" id="OWR01245.1"/>
    </source>
</evidence>
<dbReference type="PANTHER" id="PTHR43537">
    <property type="entry name" value="TRANSCRIPTIONAL REGULATOR, GNTR FAMILY"/>
    <property type="match status" value="1"/>
</dbReference>
<organism evidence="5 6">
    <name type="scientific">Sphingopyxis witflariensis</name>
    <dbReference type="NCBI Taxonomy" id="173675"/>
    <lineage>
        <taxon>Bacteria</taxon>
        <taxon>Pseudomonadati</taxon>
        <taxon>Pseudomonadota</taxon>
        <taxon>Alphaproteobacteria</taxon>
        <taxon>Sphingomonadales</taxon>
        <taxon>Sphingomonadaceae</taxon>
        <taxon>Sphingopyxis</taxon>
    </lineage>
</organism>
<dbReference type="GO" id="GO:0003677">
    <property type="term" value="F:DNA binding"/>
    <property type="evidence" value="ECO:0007669"/>
    <property type="project" value="UniProtKB-KW"/>
</dbReference>
<keyword evidence="2" id="KW-0238">DNA-binding</keyword>
<keyword evidence="6" id="KW-1185">Reference proteome</keyword>
<proteinExistence type="predicted"/>
<protein>
    <recommendedName>
        <fullName evidence="4">HTH gntR-type domain-containing protein</fullName>
    </recommendedName>
</protein>
<dbReference type="InterPro" id="IPR000524">
    <property type="entry name" value="Tscrpt_reg_HTH_GntR"/>
</dbReference>
<dbReference type="SUPFAM" id="SSF46785">
    <property type="entry name" value="Winged helix' DNA-binding domain"/>
    <property type="match status" value="1"/>
</dbReference>
<dbReference type="PANTHER" id="PTHR43537:SF5">
    <property type="entry name" value="UXU OPERON TRANSCRIPTIONAL REGULATOR"/>
    <property type="match status" value="1"/>
</dbReference>
<dbReference type="AlphaFoldDB" id="A0A246K5U3"/>
<gene>
    <name evidence="5" type="ORF">CDQ91_02195</name>
</gene>
<keyword evidence="3" id="KW-0804">Transcription</keyword>
<dbReference type="EMBL" id="NISJ01000001">
    <property type="protein sequence ID" value="OWR01245.1"/>
    <property type="molecule type" value="Genomic_DNA"/>
</dbReference>
<evidence type="ECO:0000256" key="2">
    <source>
        <dbReference type="ARBA" id="ARBA00023125"/>
    </source>
</evidence>
<dbReference type="SMART" id="SM00345">
    <property type="entry name" value="HTH_GNTR"/>
    <property type="match status" value="1"/>
</dbReference>
<evidence type="ECO:0000256" key="1">
    <source>
        <dbReference type="ARBA" id="ARBA00023015"/>
    </source>
</evidence>
<evidence type="ECO:0000259" key="4">
    <source>
        <dbReference type="SMART" id="SM00345"/>
    </source>
</evidence>
<dbReference type="Pfam" id="PF00392">
    <property type="entry name" value="GntR"/>
    <property type="match status" value="1"/>
</dbReference>
<dbReference type="Gene3D" id="1.10.10.10">
    <property type="entry name" value="Winged helix-like DNA-binding domain superfamily/Winged helix DNA-binding domain"/>
    <property type="match status" value="1"/>
</dbReference>
<evidence type="ECO:0000256" key="3">
    <source>
        <dbReference type="ARBA" id="ARBA00023163"/>
    </source>
</evidence>
<keyword evidence="1" id="KW-0805">Transcription regulation</keyword>
<dbReference type="RefSeq" id="WP_088471054.1">
    <property type="nucleotide sequence ID" value="NZ_NISJ01000001.1"/>
</dbReference>
<feature type="domain" description="HTH gntR-type" evidence="4">
    <location>
        <begin position="10"/>
        <end position="68"/>
    </location>
</feature>
<sequence>MCSARVLEPSYHAIKQRLMDGAWPWGFRLEASKIADMLSTSITPVRDSLHRLVGERMVSFAPGQGFHVPRMNETELRELFELNLILLLAATASSSQGSPVGSTDNACPDQVPKLFLKLASRSENGALVASISALNDRLHQFRRCDPLLFQDLDLELAHLMASAANVGSSLILRRLILRYHNRRRDEAAGFIRLMTSGMAS</sequence>
<reference evidence="5 6" key="1">
    <citation type="journal article" date="2002" name="Int. J. Syst. Evol. Microbiol.">
        <title>Sphingopyxis witflariensis sp. nov., isolated from activated sludge.</title>
        <authorList>
            <person name="Kampfer P."/>
            <person name="Witzenberger R."/>
            <person name="Denner E.B."/>
            <person name="Busse H.J."/>
            <person name="Neef A."/>
        </authorList>
    </citation>
    <scope>NUCLEOTIDE SEQUENCE [LARGE SCALE GENOMIC DNA]</scope>
    <source>
        <strain evidence="5 6">DSM 14551</strain>
    </source>
</reference>